<dbReference type="Proteomes" id="UP000279446">
    <property type="component" value="Unassembled WGS sequence"/>
</dbReference>
<organism evidence="1 2">
    <name type="scientific">Paenibacillus anaericanus</name>
    <dbReference type="NCBI Taxonomy" id="170367"/>
    <lineage>
        <taxon>Bacteria</taxon>
        <taxon>Bacillati</taxon>
        <taxon>Bacillota</taxon>
        <taxon>Bacilli</taxon>
        <taxon>Bacillales</taxon>
        <taxon>Paenibacillaceae</taxon>
        <taxon>Paenibacillus</taxon>
    </lineage>
</organism>
<name>A0A3S1K5V0_9BACL</name>
<evidence type="ECO:0000313" key="2">
    <source>
        <dbReference type="Proteomes" id="UP000279446"/>
    </source>
</evidence>
<dbReference type="EMBL" id="RZNY01000015">
    <property type="protein sequence ID" value="RUT44523.1"/>
    <property type="molecule type" value="Genomic_DNA"/>
</dbReference>
<reference evidence="1 2" key="1">
    <citation type="submission" date="2018-12" db="EMBL/GenBank/DDBJ databases">
        <authorList>
            <person name="Sun L."/>
            <person name="Chen Z."/>
        </authorList>
    </citation>
    <scope>NUCLEOTIDE SEQUENCE [LARGE SCALE GENOMIC DNA]</scope>
    <source>
        <strain evidence="1 2">DSM 15890</strain>
    </source>
</reference>
<dbReference type="AlphaFoldDB" id="A0A3S1K5V0"/>
<keyword evidence="2" id="KW-1185">Reference proteome</keyword>
<dbReference type="RefSeq" id="WP_127193468.1">
    <property type="nucleotide sequence ID" value="NZ_RZNY01000015.1"/>
</dbReference>
<dbReference type="OrthoDB" id="2680227at2"/>
<gene>
    <name evidence="1" type="ORF">EJP82_18095</name>
</gene>
<proteinExistence type="predicted"/>
<sequence>MQDRVSLLIVLSTLRLHKEITRPNKQEIVNYTLSEFINNISEETIESSLNQLIGKGIINCVDDIFEVHLGVRHIYVEILQYDDTNENLDETIAILDKRIKDIEKLD</sequence>
<comment type="caution">
    <text evidence="1">The sequence shown here is derived from an EMBL/GenBank/DDBJ whole genome shotgun (WGS) entry which is preliminary data.</text>
</comment>
<evidence type="ECO:0000313" key="1">
    <source>
        <dbReference type="EMBL" id="RUT44523.1"/>
    </source>
</evidence>
<accession>A0A3S1K5V0</accession>
<protein>
    <submittedName>
        <fullName evidence="1">Uncharacterized protein</fullName>
    </submittedName>
</protein>